<evidence type="ECO:0000313" key="5">
    <source>
        <dbReference type="EMBL" id="SMB78286.1"/>
    </source>
</evidence>
<dbReference type="InterPro" id="IPR001034">
    <property type="entry name" value="DeoR_HTH"/>
</dbReference>
<evidence type="ECO:0000259" key="4">
    <source>
        <dbReference type="PROSITE" id="PS51000"/>
    </source>
</evidence>
<dbReference type="InterPro" id="IPR036388">
    <property type="entry name" value="WH-like_DNA-bd_sf"/>
</dbReference>
<reference evidence="6" key="1">
    <citation type="submission" date="2017-04" db="EMBL/GenBank/DDBJ databases">
        <authorList>
            <person name="Varghese N."/>
            <person name="Submissions S."/>
        </authorList>
    </citation>
    <scope>NUCLEOTIDE SEQUENCE [LARGE SCALE GENOMIC DNA]</scope>
    <source>
        <strain evidence="6">DSM 23072</strain>
    </source>
</reference>
<keyword evidence="2" id="KW-0238">DNA-binding</keyword>
<dbReference type="Pfam" id="PF08220">
    <property type="entry name" value="HTH_DeoR"/>
    <property type="match status" value="1"/>
</dbReference>
<evidence type="ECO:0000313" key="6">
    <source>
        <dbReference type="Proteomes" id="UP000192408"/>
    </source>
</evidence>
<proteinExistence type="predicted"/>
<dbReference type="STRING" id="1122938.SAMN05660772_00094"/>
<sequence>MISTVERRAQIVQIVNTQGSTRVEALAQLCSVSSVTIRNDLSYLQKQGLLLRSHGFALPNSRMISELSIKEKRNHHAEIKRLIGQAAVKLIHDGESIILDSGTTTKEIAANMQHLHDVVVMTSGLDVAMELTMADGVQVRMPGGSLRKNALSFSGISAEKSLENYVFDKVFLGVDGYDLKVGITTHNEQEASLNRLMCDISTQIIVVTDSSKFGKRSFHVIRDFAGIDVLITDDGIPPDYLQAFQQQGVKVILVNHE</sequence>
<dbReference type="Proteomes" id="UP000192408">
    <property type="component" value="Unassembled WGS sequence"/>
</dbReference>
<keyword evidence="3" id="KW-0804">Transcription</keyword>
<dbReference type="SMART" id="SM00420">
    <property type="entry name" value="HTH_DEOR"/>
    <property type="match status" value="1"/>
</dbReference>
<protein>
    <submittedName>
        <fullName evidence="5">Transcriptional regulator, DeoR family</fullName>
    </submittedName>
</protein>
<dbReference type="PANTHER" id="PTHR30363">
    <property type="entry name" value="HTH-TYPE TRANSCRIPTIONAL REGULATOR SRLR-RELATED"/>
    <property type="match status" value="1"/>
</dbReference>
<dbReference type="PRINTS" id="PR00037">
    <property type="entry name" value="HTHLACR"/>
</dbReference>
<dbReference type="PANTHER" id="PTHR30363:SF44">
    <property type="entry name" value="AGA OPERON TRANSCRIPTIONAL REPRESSOR-RELATED"/>
    <property type="match status" value="1"/>
</dbReference>
<dbReference type="InterPro" id="IPR018356">
    <property type="entry name" value="Tscrpt_reg_HTH_DeoR_CS"/>
</dbReference>
<dbReference type="AlphaFoldDB" id="A0A1W1UB18"/>
<dbReference type="PROSITE" id="PS51000">
    <property type="entry name" value="HTH_DEOR_2"/>
    <property type="match status" value="1"/>
</dbReference>
<dbReference type="InterPro" id="IPR047779">
    <property type="entry name" value="AgaR-like"/>
</dbReference>
<dbReference type="RefSeq" id="WP_084255236.1">
    <property type="nucleotide sequence ID" value="NZ_FWWV01000001.1"/>
</dbReference>
<dbReference type="NCBIfam" id="NF040755">
    <property type="entry name" value="AgaR"/>
    <property type="match status" value="1"/>
</dbReference>
<evidence type="ECO:0000256" key="2">
    <source>
        <dbReference type="ARBA" id="ARBA00023125"/>
    </source>
</evidence>
<dbReference type="EMBL" id="FWWV01000001">
    <property type="protein sequence ID" value="SMB78286.1"/>
    <property type="molecule type" value="Genomic_DNA"/>
</dbReference>
<dbReference type="SUPFAM" id="SSF46785">
    <property type="entry name" value="Winged helix' DNA-binding domain"/>
    <property type="match status" value="1"/>
</dbReference>
<evidence type="ECO:0000256" key="3">
    <source>
        <dbReference type="ARBA" id="ARBA00023163"/>
    </source>
</evidence>
<accession>A0A1W1UB18</accession>
<gene>
    <name evidence="5" type="ORF">SAMN05660772_00094</name>
</gene>
<feature type="domain" description="HTH deoR-type" evidence="4">
    <location>
        <begin position="4"/>
        <end position="59"/>
    </location>
</feature>
<organism evidence="5 6">
    <name type="scientific">Pasteurella testudinis DSM 23072</name>
    <dbReference type="NCBI Taxonomy" id="1122938"/>
    <lineage>
        <taxon>Bacteria</taxon>
        <taxon>Pseudomonadati</taxon>
        <taxon>Pseudomonadota</taxon>
        <taxon>Gammaproteobacteria</taxon>
        <taxon>Pasteurellales</taxon>
        <taxon>Pasteurellaceae</taxon>
        <taxon>Pasteurella</taxon>
    </lineage>
</organism>
<keyword evidence="1" id="KW-0805">Transcription regulation</keyword>
<dbReference type="InterPro" id="IPR014036">
    <property type="entry name" value="DeoR-like_C"/>
</dbReference>
<dbReference type="Pfam" id="PF00455">
    <property type="entry name" value="DeoRC"/>
    <property type="match status" value="1"/>
</dbReference>
<dbReference type="SUPFAM" id="SSF100950">
    <property type="entry name" value="NagB/RpiA/CoA transferase-like"/>
    <property type="match status" value="1"/>
</dbReference>
<dbReference type="GO" id="GO:0003700">
    <property type="term" value="F:DNA-binding transcription factor activity"/>
    <property type="evidence" value="ECO:0007669"/>
    <property type="project" value="InterPro"/>
</dbReference>
<dbReference type="InterPro" id="IPR036390">
    <property type="entry name" value="WH_DNA-bd_sf"/>
</dbReference>
<dbReference type="PROSITE" id="PS00894">
    <property type="entry name" value="HTH_DEOR_1"/>
    <property type="match status" value="1"/>
</dbReference>
<dbReference type="InterPro" id="IPR037171">
    <property type="entry name" value="NagB/RpiA_transferase-like"/>
</dbReference>
<dbReference type="SMART" id="SM01134">
    <property type="entry name" value="DeoRC"/>
    <property type="match status" value="1"/>
</dbReference>
<evidence type="ECO:0000256" key="1">
    <source>
        <dbReference type="ARBA" id="ARBA00023015"/>
    </source>
</evidence>
<dbReference type="GO" id="GO:0003677">
    <property type="term" value="F:DNA binding"/>
    <property type="evidence" value="ECO:0007669"/>
    <property type="project" value="UniProtKB-KW"/>
</dbReference>
<name>A0A1W1UB18_9PAST</name>
<dbReference type="InterPro" id="IPR050313">
    <property type="entry name" value="Carb_Metab_HTH_regulators"/>
</dbReference>
<keyword evidence="6" id="KW-1185">Reference proteome</keyword>
<dbReference type="Gene3D" id="1.10.10.10">
    <property type="entry name" value="Winged helix-like DNA-binding domain superfamily/Winged helix DNA-binding domain"/>
    <property type="match status" value="1"/>
</dbReference>
<dbReference type="Gene3D" id="3.40.50.1360">
    <property type="match status" value="1"/>
</dbReference>